<evidence type="ECO:0000313" key="7">
    <source>
        <dbReference type="EMBL" id="RMZ96750.1"/>
    </source>
</evidence>
<keyword evidence="3" id="KW-0547">Nucleotide-binding</keyword>
<evidence type="ECO:0000256" key="2">
    <source>
        <dbReference type="ARBA" id="ARBA00022679"/>
    </source>
</evidence>
<dbReference type="InterPro" id="IPR017892">
    <property type="entry name" value="Pkinase_C"/>
</dbReference>
<evidence type="ECO:0000259" key="6">
    <source>
        <dbReference type="PROSITE" id="PS51285"/>
    </source>
</evidence>
<name>A0A3M7PDA9_BRAPC</name>
<dbReference type="Gene3D" id="1.10.510.10">
    <property type="entry name" value="Transferase(Phosphotransferase) domain 1"/>
    <property type="match status" value="1"/>
</dbReference>
<dbReference type="Proteomes" id="UP000276133">
    <property type="component" value="Unassembled WGS sequence"/>
</dbReference>
<evidence type="ECO:0000256" key="1">
    <source>
        <dbReference type="ARBA" id="ARBA00022527"/>
    </source>
</evidence>
<gene>
    <name evidence="7" type="ORF">BpHYR1_000725</name>
</gene>
<accession>A0A3M7PDA9</accession>
<evidence type="ECO:0000256" key="4">
    <source>
        <dbReference type="ARBA" id="ARBA00022777"/>
    </source>
</evidence>
<comment type="caution">
    <text evidence="7">The sequence shown here is derived from an EMBL/GenBank/DDBJ whole genome shotgun (WGS) entry which is preliminary data.</text>
</comment>
<dbReference type="SMART" id="SM00133">
    <property type="entry name" value="S_TK_X"/>
    <property type="match status" value="1"/>
</dbReference>
<sequence>MFFFCRSSKAKCIIFRLIFGNSECCSPEDVALRKIDWVKLENKQIESPFKAKVKSVFDVSNFDPDFTSETPRLSQIDVKLLKTIDEEIFKDFSFVMKGFKV</sequence>
<feature type="domain" description="AGC-kinase C-terminal" evidence="6">
    <location>
        <begin position="33"/>
        <end position="101"/>
    </location>
</feature>
<dbReference type="PROSITE" id="PS51285">
    <property type="entry name" value="AGC_KINASE_CTER"/>
    <property type="match status" value="1"/>
</dbReference>
<keyword evidence="5" id="KW-0067">ATP-binding</keyword>
<keyword evidence="1" id="KW-0723">Serine/threonine-protein kinase</keyword>
<proteinExistence type="predicted"/>
<dbReference type="OrthoDB" id="63267at2759"/>
<dbReference type="GO" id="GO:0005524">
    <property type="term" value="F:ATP binding"/>
    <property type="evidence" value="ECO:0007669"/>
    <property type="project" value="UniProtKB-KW"/>
</dbReference>
<dbReference type="GO" id="GO:0004674">
    <property type="term" value="F:protein serine/threonine kinase activity"/>
    <property type="evidence" value="ECO:0007669"/>
    <property type="project" value="UniProtKB-KW"/>
</dbReference>
<dbReference type="AlphaFoldDB" id="A0A3M7PDA9"/>
<dbReference type="InterPro" id="IPR000961">
    <property type="entry name" value="AGC-kinase_C"/>
</dbReference>
<evidence type="ECO:0000256" key="3">
    <source>
        <dbReference type="ARBA" id="ARBA00022741"/>
    </source>
</evidence>
<organism evidence="7 8">
    <name type="scientific">Brachionus plicatilis</name>
    <name type="common">Marine rotifer</name>
    <name type="synonym">Brachionus muelleri</name>
    <dbReference type="NCBI Taxonomy" id="10195"/>
    <lineage>
        <taxon>Eukaryota</taxon>
        <taxon>Metazoa</taxon>
        <taxon>Spiralia</taxon>
        <taxon>Gnathifera</taxon>
        <taxon>Rotifera</taxon>
        <taxon>Eurotatoria</taxon>
        <taxon>Monogononta</taxon>
        <taxon>Pseudotrocha</taxon>
        <taxon>Ploima</taxon>
        <taxon>Brachionidae</taxon>
        <taxon>Brachionus</taxon>
    </lineage>
</organism>
<keyword evidence="4 7" id="KW-0418">Kinase</keyword>
<protein>
    <submittedName>
        <fullName evidence="7">Kinase C theta type</fullName>
    </submittedName>
</protein>
<dbReference type="Gene3D" id="3.30.200.20">
    <property type="entry name" value="Phosphorylase Kinase, domain 1"/>
    <property type="match status" value="1"/>
</dbReference>
<reference evidence="7 8" key="1">
    <citation type="journal article" date="2018" name="Sci. Rep.">
        <title>Genomic signatures of local adaptation to the degree of environmental predictability in rotifers.</title>
        <authorList>
            <person name="Franch-Gras L."/>
            <person name="Hahn C."/>
            <person name="Garcia-Roger E.M."/>
            <person name="Carmona M.J."/>
            <person name="Serra M."/>
            <person name="Gomez A."/>
        </authorList>
    </citation>
    <scope>NUCLEOTIDE SEQUENCE [LARGE SCALE GENOMIC DNA]</scope>
    <source>
        <strain evidence="7">HYR1</strain>
    </source>
</reference>
<evidence type="ECO:0000313" key="8">
    <source>
        <dbReference type="Proteomes" id="UP000276133"/>
    </source>
</evidence>
<evidence type="ECO:0000256" key="5">
    <source>
        <dbReference type="ARBA" id="ARBA00022840"/>
    </source>
</evidence>
<dbReference type="Pfam" id="PF00433">
    <property type="entry name" value="Pkinase_C"/>
    <property type="match status" value="1"/>
</dbReference>
<dbReference type="EMBL" id="REGN01011932">
    <property type="protein sequence ID" value="RMZ96750.1"/>
    <property type="molecule type" value="Genomic_DNA"/>
</dbReference>
<keyword evidence="2" id="KW-0808">Transferase</keyword>
<dbReference type="STRING" id="10195.A0A3M7PDA9"/>
<keyword evidence="8" id="KW-1185">Reference proteome</keyword>